<keyword evidence="1" id="KW-0812">Transmembrane</keyword>
<feature type="transmembrane region" description="Helical" evidence="1">
    <location>
        <begin position="7"/>
        <end position="27"/>
    </location>
</feature>
<proteinExistence type="predicted"/>
<keyword evidence="4" id="KW-1185">Reference proteome</keyword>
<feature type="transmembrane region" description="Helical" evidence="1">
    <location>
        <begin position="402"/>
        <end position="425"/>
    </location>
</feature>
<dbReference type="Gene3D" id="2.120.10.30">
    <property type="entry name" value="TolB, C-terminal domain"/>
    <property type="match status" value="2"/>
</dbReference>
<sequence>MRQKWILIVFTIISLLLLVGSILFQFLKEEDPYQFYTGLGKDIDVSPDDQTITFSYYVDGDEAIYTANLDGSELTKVSGKENGRFRNPKFSQDGEQLLFLSEELDGAQSLMVMNKDGSHQKRVTDDSLHVTDAVFSPKGDILYFTAMLSSEINKMEGETREGYDLYKINSDGTNLEQLTDQDHFTMSELSISEDGEELYYSLFQAHEEPTAFSLKDKTESPVVSVKKDIYSSVLSKDKKFLAYTAVTKKSLNSSLFKYELYLQNIETTETKRLTNLNKNIQSPVFLHHENKLAFLEYTNWPGDPENYRLMTVSFEGGDEQEISLNLPSSTDRHLAMKTVYFLLSNEVATAIYYVLFFVGLILLTHIRSGKVFRPSFISLGLSLLFFIGSFAIGAITNPWYGIWLAMVAVAMFICSLVLVLFSYVVSKVRKK</sequence>
<gene>
    <name evidence="3" type="ORF">ACFSKK_16015</name>
</gene>
<dbReference type="PANTHER" id="PTHR36842:SF1">
    <property type="entry name" value="PROTEIN TOLB"/>
    <property type="match status" value="1"/>
</dbReference>
<name>A0ABW5C2S9_9BACI</name>
<evidence type="ECO:0000313" key="4">
    <source>
        <dbReference type="Proteomes" id="UP001597318"/>
    </source>
</evidence>
<reference evidence="4" key="1">
    <citation type="journal article" date="2019" name="Int. J. Syst. Evol. Microbiol.">
        <title>The Global Catalogue of Microorganisms (GCM) 10K type strain sequencing project: providing services to taxonomists for standard genome sequencing and annotation.</title>
        <authorList>
            <consortium name="The Broad Institute Genomics Platform"/>
            <consortium name="The Broad Institute Genome Sequencing Center for Infectious Disease"/>
            <person name="Wu L."/>
            <person name="Ma J."/>
        </authorList>
    </citation>
    <scope>NUCLEOTIDE SEQUENCE [LARGE SCALE GENOMIC DNA]</scope>
    <source>
        <strain evidence="4">CGMCC 1.15474</strain>
    </source>
</reference>
<dbReference type="EMBL" id="JBHUIK010000003">
    <property type="protein sequence ID" value="MFD2215198.1"/>
    <property type="molecule type" value="Genomic_DNA"/>
</dbReference>
<feature type="domain" description="Prolow-density lipoprotein receptor-related protein 1-like beta-propeller" evidence="2">
    <location>
        <begin position="107"/>
        <end position="322"/>
    </location>
</feature>
<organism evidence="3 4">
    <name type="scientific">Metabacillus endolithicus</name>
    <dbReference type="NCBI Taxonomy" id="1535204"/>
    <lineage>
        <taxon>Bacteria</taxon>
        <taxon>Bacillati</taxon>
        <taxon>Bacillota</taxon>
        <taxon>Bacilli</taxon>
        <taxon>Bacillales</taxon>
        <taxon>Bacillaceae</taxon>
        <taxon>Metabacillus</taxon>
    </lineage>
</organism>
<accession>A0ABW5C2S9</accession>
<dbReference type="Proteomes" id="UP001597318">
    <property type="component" value="Unassembled WGS sequence"/>
</dbReference>
<evidence type="ECO:0000259" key="2">
    <source>
        <dbReference type="Pfam" id="PF16472"/>
    </source>
</evidence>
<dbReference type="PANTHER" id="PTHR36842">
    <property type="entry name" value="PROTEIN TOLB HOMOLOG"/>
    <property type="match status" value="1"/>
</dbReference>
<dbReference type="Pfam" id="PF16472">
    <property type="entry name" value="DUF5050"/>
    <property type="match status" value="1"/>
</dbReference>
<dbReference type="InterPro" id="IPR032485">
    <property type="entry name" value="LRP1-like_beta_prop"/>
</dbReference>
<comment type="caution">
    <text evidence="3">The sequence shown here is derived from an EMBL/GenBank/DDBJ whole genome shotgun (WGS) entry which is preliminary data.</text>
</comment>
<dbReference type="RefSeq" id="WP_379052479.1">
    <property type="nucleotide sequence ID" value="NZ_JBHUIK010000003.1"/>
</dbReference>
<keyword evidence="1" id="KW-0472">Membrane</keyword>
<dbReference type="SUPFAM" id="SSF69304">
    <property type="entry name" value="Tricorn protease N-terminal domain"/>
    <property type="match status" value="1"/>
</dbReference>
<feature type="transmembrane region" description="Helical" evidence="1">
    <location>
        <begin position="376"/>
        <end position="396"/>
    </location>
</feature>
<dbReference type="InterPro" id="IPR011042">
    <property type="entry name" value="6-blade_b-propeller_TolB-like"/>
</dbReference>
<protein>
    <submittedName>
        <fullName evidence="3">DUF5050 domain-containing protein</fullName>
    </submittedName>
</protein>
<keyword evidence="1" id="KW-1133">Transmembrane helix</keyword>
<feature type="transmembrane region" description="Helical" evidence="1">
    <location>
        <begin position="339"/>
        <end position="364"/>
    </location>
</feature>
<evidence type="ECO:0000313" key="3">
    <source>
        <dbReference type="EMBL" id="MFD2215198.1"/>
    </source>
</evidence>
<evidence type="ECO:0000256" key="1">
    <source>
        <dbReference type="SAM" id="Phobius"/>
    </source>
</evidence>